<feature type="region of interest" description="Disordered" evidence="5">
    <location>
        <begin position="196"/>
        <end position="263"/>
    </location>
</feature>
<evidence type="ECO:0000313" key="9">
    <source>
        <dbReference type="EMBL" id="KRK47488.1"/>
    </source>
</evidence>
<evidence type="ECO:0000256" key="3">
    <source>
        <dbReference type="ARBA" id="ARBA00022729"/>
    </source>
</evidence>
<dbReference type="Proteomes" id="UP000050911">
    <property type="component" value="Unassembled WGS sequence"/>
</dbReference>
<proteinExistence type="predicted"/>
<evidence type="ECO:0000256" key="1">
    <source>
        <dbReference type="ARBA" id="ARBA00022512"/>
    </source>
</evidence>
<feature type="compositionally biased region" description="Low complexity" evidence="5">
    <location>
        <begin position="212"/>
        <end position="222"/>
    </location>
</feature>
<keyword evidence="6" id="KW-0812">Transmembrane</keyword>
<dbReference type="InterPro" id="IPR046767">
    <property type="entry name" value="pAdhesive_8"/>
</dbReference>
<evidence type="ECO:0000313" key="10">
    <source>
        <dbReference type="Proteomes" id="UP000050911"/>
    </source>
</evidence>
<evidence type="ECO:0000256" key="2">
    <source>
        <dbReference type="ARBA" id="ARBA00022525"/>
    </source>
</evidence>
<keyword evidence="1" id="KW-0134">Cell wall</keyword>
<feature type="transmembrane region" description="Helical" evidence="6">
    <location>
        <begin position="2443"/>
        <end position="2462"/>
    </location>
</feature>
<gene>
    <name evidence="9" type="ORF">FC96_GL002413</name>
</gene>
<dbReference type="STRING" id="1302272.FC96_GL002413"/>
<evidence type="ECO:0000256" key="6">
    <source>
        <dbReference type="SAM" id="Phobius"/>
    </source>
</evidence>
<dbReference type="InterPro" id="IPR041033">
    <property type="entry name" value="SpaA_PFL_dom_1"/>
</dbReference>
<dbReference type="Gene3D" id="2.60.40.740">
    <property type="match status" value="1"/>
</dbReference>
<dbReference type="InterPro" id="IPR055382">
    <property type="entry name" value="DUF7601"/>
</dbReference>
<sequence length="2467" mass="269739">MLKKAMIQFISALTLILGTVFPSTSALATTSVEPVAINSARLVTSDDQVIGDRVKSGTDANLQLQVTLSPQSGDTDRGRVQIWLPEEQLKIVTDKLPLEVDATTGGGTVEIRRNRQQKLSLNWFNVENTATFSVTLPVQLGTPMTRYALPVMIGDATTRLSPLEILAGDASEEAIQQPVDENRWPSRVVDRLAANEQAEKTESAQVGDAETEAATAQSTAQNEARKSAQNASDQLAEATKAKAVLKARQGASETNSRTAKNRAVQNGDLATALDAGDSFFDKVTLTPKGEAAQDITNGGEFDVSQLTGESFKLDYAWSTEALKKKIGDGLSLNDFYKFRIYGVNHLEQEVQNGEIKSEYGTVGTYTVLNGGSASRPYLEVTITFSDERPLITPAHFTMSLDMSYYGDGPIIAEFRDEAIINVDPSKDDNIVSKQGQFVGDQKIKWTVTLDQKKWEDLSGQMDGFSLVDQVVSGNHSLVTPTDNKILVRMGDKDVSEYFTAKIENDKLVVAAKKVAVGDEEEPSYLEVTDNLEFTIYTEYQEANDQVLFKNAAQVQQDGDPISKEVTASVSAYGLDKQLLDYAQSEGTYTWQVDVDLAGYEITEGLLRTLTLTDTLRGPQAFEAEKLDLKVAVGSSQDYTSLFKSEINPDNERQLTLTIDQGRELDELVEALKSNPTLSLTFKSVAKTVDGEGDLDAIDNDITAKLDTISQKTSANVTEKFLIQKTGTFDYSASENKAKVEWTLTIPRHDFETVEIVDLLPTGVTKDGVSQVLVNGNKYSAHVFGYSDGDYDSKEHNYHFVPEAGTDKEPNAIKFTLDESYSPGPVTIKIVTRHDWPDANADDQVVTHVNKVSAKSTYNSRVLWEKDDATVWIPSPIAHNGFKEGKLNLSDDPDKTSSVTWTVGFGTRWNTVFGGEGNVQEITVAEKLNDGTPNYLSYLTSRDFTLHEVEVGQNHQLVVKDNPIPEDAYDIRIVKDEEDANLVKITIQMKGPTKYDRLALRFDTPIDWNAWQVEEGKTQPEKAIFKNAAKVSYNDLDFKEVKASQEVSLNGLYANKTAEWNEEKGQINWKVILNARGEKHENVVIKDALTGSHEYAFSEDKFNLYTVDVTHERQGNKYVPTVVPNSQKQLTRGVDYDLVPAADGKSFTIRMASLTKPVLLQYATIKTAESSSNSDWYSNAVEMKSNLWRIQTSYTANISSEALLSEFSARFFKVDEKNQPQTGAKFRLEQYDATTGAWKVAENLLHETYDDVAVTPEGFLEFYHLAQDPKYRLVEVNAKAGYDSNIEPFEFTYASYEKLEESERTITNYPIGKTGHLLIRKTVAGDLGLNVFTFKIRAVTGNGEVDTRFNNSYQVEGSAKKVVFHHGEATVTIEAGGKLEVINLPVLIPGTSDKWQYQVEEVKSTDANYETTVAVDNEQMTVGTESSVITLDDDQTRHVFFRNAKRAGDFVLTKTVDDPRNVLTGQTFNFEVAAADKFDSENTTFDGTISGSDGQTHSRLKVRLVTGQMQFKIDDNEWKTSLQLKANESLSVVGLPHSLQLSATELGASQYDVISSPSGEANGDRYTTKPVSLADGKTSGITITNAPRVGDLELHKTVVNGRDQDETRDFKFRITTSDDQFEGTFDVEGNTKQKEITFENGVATVTLAHAEHLKIVNLPSEMQFTIEEEAQHGFTTTWKDLAGASGDGAKATVTIKMNKTVGAAFTNTREPEGKLRIEKVGQGKVSSEETFTFAIKSSDDSYAGSVPAQVYTKGESQAEYTYNVAFVNGEALVNLTAGQVIILDELPLASYQVSENDPEVAGMTTTWTANQQAGSGLIAANLPLEANQQLNVVFTNTLSTGDFTLTKVVSGAEPGDLKQDFKFNLKLTKNADRMPDGQYHATINEKKMTVTFKNGEATVHLQHGETLHLTDLPAGVGISVSEATVSDMTPYWSLNNGAYKAYDATELPEIEIGQTTQHLRFKNERHQTAELQLNKTVTGPVDADEDYEFVVEAAADLDVTGPILLERIDADGQVIEVNANLKFDAGKLMVTVKGGQTVRLSGLTLGSYTVRETAPTIEQMTTKWSLNGGAYVDGLATKAMALSGTSLTDVHFVNAVASGELQVEKTVAGDLSETDRNRDFTFDITFLNHDLAVDTTLNRQVSATHHTAKGDQSVQVAVHQGVATVHLKADERLTLHHLLPQQRVTVTETNGDGFVTTHKVGLQASVAGAKTGVVTIQDGQTTRIAFTNTRETTPINTWLTLSKSVTGVVNDDRAFNFTVQFTDADQRPVTGLVPYVKVSSSSPSVTGQLHLDEQGRASVELKHGETIRFQLLNGTSYHIEEADYSADGYVTSVAQGTGTARDTRVVSGTVHDQCTSQNTVHYTNAYRLTDLPESHDPTTPELADLPSFVGGGGMTGTTGTTGAMGAAGPSGVTGASGTGTTTPAGTTPGKGFLPQTGEFLAANWLLVLAGFGGLTLLAMALWVSRKRN</sequence>
<reference evidence="9 10" key="1">
    <citation type="journal article" date="2015" name="Genome Announc.">
        <title>Expanding the biotechnology potential of lactobacilli through comparative genomics of 213 strains and associated genera.</title>
        <authorList>
            <person name="Sun Z."/>
            <person name="Harris H.M."/>
            <person name="McCann A."/>
            <person name="Guo C."/>
            <person name="Argimon S."/>
            <person name="Zhang W."/>
            <person name="Yang X."/>
            <person name="Jeffery I.B."/>
            <person name="Cooney J.C."/>
            <person name="Kagawa T.F."/>
            <person name="Liu W."/>
            <person name="Song Y."/>
            <person name="Salvetti E."/>
            <person name="Wrobel A."/>
            <person name="Rasinkangas P."/>
            <person name="Parkhill J."/>
            <person name="Rea M.C."/>
            <person name="O'Sullivan O."/>
            <person name="Ritari J."/>
            <person name="Douillard F.P."/>
            <person name="Paul Ross R."/>
            <person name="Yang R."/>
            <person name="Briner A.E."/>
            <person name="Felis G.E."/>
            <person name="de Vos W.M."/>
            <person name="Barrangou R."/>
            <person name="Klaenhammer T.R."/>
            <person name="Caufield P.W."/>
            <person name="Cui Y."/>
            <person name="Zhang H."/>
            <person name="O'Toole P.W."/>
        </authorList>
    </citation>
    <scope>NUCLEOTIDE SEQUENCE [LARGE SCALE GENOMIC DNA]</scope>
    <source>
        <strain evidence="9 10">JCM 15530</strain>
    </source>
</reference>
<keyword evidence="6" id="KW-0472">Membrane</keyword>
<keyword evidence="2" id="KW-0964">Secreted</keyword>
<accession>A0A0R1HLQ6</accession>
<dbReference type="EMBL" id="AZCX01000008">
    <property type="protein sequence ID" value="KRK47488.1"/>
    <property type="molecule type" value="Genomic_DNA"/>
</dbReference>
<evidence type="ECO:0000256" key="7">
    <source>
        <dbReference type="SAM" id="SignalP"/>
    </source>
</evidence>
<dbReference type="OrthoDB" id="3264136at2"/>
<evidence type="ECO:0000259" key="8">
    <source>
        <dbReference type="PROSITE" id="PS50847"/>
    </source>
</evidence>
<dbReference type="InterPro" id="IPR019931">
    <property type="entry name" value="LPXTG_anchor"/>
</dbReference>
<keyword evidence="3 7" id="KW-0732">Signal</keyword>
<keyword evidence="6" id="KW-1133">Transmembrane helix</keyword>
<organism evidence="9 10">
    <name type="scientific">Secundilactobacillus kimchicus JCM 15530</name>
    <dbReference type="NCBI Taxonomy" id="1302272"/>
    <lineage>
        <taxon>Bacteria</taxon>
        <taxon>Bacillati</taxon>
        <taxon>Bacillota</taxon>
        <taxon>Bacilli</taxon>
        <taxon>Lactobacillales</taxon>
        <taxon>Lactobacillaceae</taxon>
        <taxon>Secundilactobacillus</taxon>
    </lineage>
</organism>
<dbReference type="InterPro" id="IPR008966">
    <property type="entry name" value="Adhesion_dom_sf"/>
</dbReference>
<dbReference type="Pfam" id="PF17802">
    <property type="entry name" value="SpaA"/>
    <property type="match status" value="1"/>
</dbReference>
<dbReference type="Gene3D" id="2.60.40.1140">
    <property type="entry name" value="Collagen-binding surface protein Cna, B-type domain"/>
    <property type="match status" value="8"/>
</dbReference>
<dbReference type="RefSeq" id="WP_056942837.1">
    <property type="nucleotide sequence ID" value="NZ_AZCX01000008.1"/>
</dbReference>
<feature type="domain" description="Gram-positive cocci surface proteins LPxTG" evidence="8">
    <location>
        <begin position="2432"/>
        <end position="2467"/>
    </location>
</feature>
<feature type="chain" id="PRO_5006405210" description="Gram-positive cocci surface proteins LPxTG domain-containing protein" evidence="7">
    <location>
        <begin position="29"/>
        <end position="2467"/>
    </location>
</feature>
<evidence type="ECO:0000256" key="4">
    <source>
        <dbReference type="ARBA" id="ARBA00023088"/>
    </source>
</evidence>
<dbReference type="SUPFAM" id="SSF49401">
    <property type="entry name" value="Bacterial adhesins"/>
    <property type="match status" value="1"/>
</dbReference>
<keyword evidence="10" id="KW-1185">Reference proteome</keyword>
<dbReference type="InterPro" id="IPR013783">
    <property type="entry name" value="Ig-like_fold"/>
</dbReference>
<keyword evidence="4" id="KW-0572">Peptidoglycan-anchor</keyword>
<dbReference type="Pfam" id="PF20602">
    <property type="entry name" value="pAdhesive_8"/>
    <property type="match status" value="1"/>
</dbReference>
<dbReference type="PROSITE" id="PS50847">
    <property type="entry name" value="GRAM_POS_ANCHORING"/>
    <property type="match status" value="1"/>
</dbReference>
<protein>
    <recommendedName>
        <fullName evidence="8">Gram-positive cocci surface proteins LPxTG domain-containing protein</fullName>
    </recommendedName>
</protein>
<dbReference type="PATRIC" id="fig|1302272.5.peg.2460"/>
<dbReference type="Gene3D" id="2.60.40.10">
    <property type="entry name" value="Immunoglobulins"/>
    <property type="match status" value="1"/>
</dbReference>
<comment type="caution">
    <text evidence="9">The sequence shown here is derived from an EMBL/GenBank/DDBJ whole genome shotgun (WGS) entry which is preliminary data.</text>
</comment>
<feature type="signal peptide" evidence="7">
    <location>
        <begin position="1"/>
        <end position="28"/>
    </location>
</feature>
<name>A0A0R1HLQ6_9LACO</name>
<evidence type="ECO:0000256" key="5">
    <source>
        <dbReference type="SAM" id="MobiDB-lite"/>
    </source>
</evidence>
<dbReference type="Pfam" id="PF24547">
    <property type="entry name" value="DUF7601"/>
    <property type="match status" value="5"/>
</dbReference>